<evidence type="ECO:0008006" key="16">
    <source>
        <dbReference type="Google" id="ProtNLM"/>
    </source>
</evidence>
<name>A0AAV2SZ80_MEGNR</name>
<evidence type="ECO:0000256" key="4">
    <source>
        <dbReference type="ARBA" id="ARBA00022833"/>
    </source>
</evidence>
<dbReference type="AlphaFoldDB" id="A0AAV2SZ80"/>
<keyword evidence="5 10" id="KW-0805">Transcription regulation</keyword>
<keyword evidence="11" id="KW-1133">Transmembrane helix</keyword>
<keyword evidence="6 10" id="KW-0238">DNA-binding</keyword>
<dbReference type="SMART" id="SM00430">
    <property type="entry name" value="HOLI"/>
    <property type="match status" value="1"/>
</dbReference>
<keyword evidence="11" id="KW-0472">Membrane</keyword>
<dbReference type="InterPro" id="IPR013088">
    <property type="entry name" value="Znf_NHR/GATA"/>
</dbReference>
<dbReference type="Pfam" id="PF00104">
    <property type="entry name" value="Hormone_recep"/>
    <property type="match status" value="1"/>
</dbReference>
<dbReference type="Pfam" id="PF00105">
    <property type="entry name" value="zf-C4"/>
    <property type="match status" value="1"/>
</dbReference>
<dbReference type="SUPFAM" id="SSF57716">
    <property type="entry name" value="Glucocorticoid receptor-like (DNA-binding domain)"/>
    <property type="match status" value="1"/>
</dbReference>
<dbReference type="InterPro" id="IPR035500">
    <property type="entry name" value="NHR-like_dom_sf"/>
</dbReference>
<feature type="domain" description="Nuclear receptor" evidence="12">
    <location>
        <begin position="34"/>
        <end position="112"/>
    </location>
</feature>
<evidence type="ECO:0000313" key="15">
    <source>
        <dbReference type="Proteomes" id="UP001497623"/>
    </source>
</evidence>
<dbReference type="PANTHER" id="PTHR24083">
    <property type="entry name" value="NUCLEAR HORMONE RECEPTOR"/>
    <property type="match status" value="1"/>
</dbReference>
<dbReference type="GO" id="GO:0003700">
    <property type="term" value="F:DNA-binding transcription factor activity"/>
    <property type="evidence" value="ECO:0007669"/>
    <property type="project" value="InterPro"/>
</dbReference>
<comment type="subcellular location">
    <subcellularLocation>
        <location evidence="1 10">Nucleus</location>
    </subcellularLocation>
</comment>
<dbReference type="SUPFAM" id="SSF48508">
    <property type="entry name" value="Nuclear receptor ligand-binding domain"/>
    <property type="match status" value="1"/>
</dbReference>
<dbReference type="GO" id="GO:0032502">
    <property type="term" value="P:developmental process"/>
    <property type="evidence" value="ECO:0007669"/>
    <property type="project" value="UniProtKB-ARBA"/>
</dbReference>
<evidence type="ECO:0000259" key="12">
    <source>
        <dbReference type="PROSITE" id="PS51030"/>
    </source>
</evidence>
<keyword evidence="11" id="KW-0812">Transmembrane</keyword>
<keyword evidence="2 10" id="KW-0479">Metal-binding</keyword>
<dbReference type="Gene3D" id="3.30.50.10">
    <property type="entry name" value="Erythroid Transcription Factor GATA-1, subunit A"/>
    <property type="match status" value="1"/>
</dbReference>
<evidence type="ECO:0000259" key="13">
    <source>
        <dbReference type="PROSITE" id="PS51843"/>
    </source>
</evidence>
<evidence type="ECO:0000256" key="2">
    <source>
        <dbReference type="ARBA" id="ARBA00022723"/>
    </source>
</evidence>
<dbReference type="EMBL" id="CAXKWB010155589">
    <property type="protein sequence ID" value="CAL4248876.1"/>
    <property type="molecule type" value="Genomic_DNA"/>
</dbReference>
<keyword evidence="9 10" id="KW-0539">Nucleus</keyword>
<dbReference type="GO" id="GO:0006357">
    <property type="term" value="P:regulation of transcription by RNA polymerase II"/>
    <property type="evidence" value="ECO:0007669"/>
    <property type="project" value="UniProtKB-ARBA"/>
</dbReference>
<evidence type="ECO:0000256" key="6">
    <source>
        <dbReference type="ARBA" id="ARBA00023125"/>
    </source>
</evidence>
<comment type="similarity">
    <text evidence="10">Belongs to the nuclear hormone receptor family.</text>
</comment>
<dbReference type="PROSITE" id="PS51843">
    <property type="entry name" value="NR_LBD"/>
    <property type="match status" value="1"/>
</dbReference>
<dbReference type="GO" id="GO:0008270">
    <property type="term" value="F:zinc ion binding"/>
    <property type="evidence" value="ECO:0007669"/>
    <property type="project" value="UniProtKB-KW"/>
</dbReference>
<dbReference type="FunFam" id="3.30.50.10:FF:000019">
    <property type="entry name" value="Nuclear receptor subfamily 2 group E member"/>
    <property type="match status" value="1"/>
</dbReference>
<evidence type="ECO:0000256" key="9">
    <source>
        <dbReference type="ARBA" id="ARBA00023242"/>
    </source>
</evidence>
<keyword evidence="4 10" id="KW-0862">Zinc</keyword>
<dbReference type="Proteomes" id="UP001497623">
    <property type="component" value="Unassembled WGS sequence"/>
</dbReference>
<dbReference type="GO" id="GO:0043565">
    <property type="term" value="F:sequence-specific DNA binding"/>
    <property type="evidence" value="ECO:0007669"/>
    <property type="project" value="InterPro"/>
</dbReference>
<dbReference type="PROSITE" id="PS00031">
    <property type="entry name" value="NUCLEAR_REC_DBD_1"/>
    <property type="match status" value="1"/>
</dbReference>
<feature type="transmembrane region" description="Helical" evidence="11">
    <location>
        <begin position="419"/>
        <end position="439"/>
    </location>
</feature>
<dbReference type="SMART" id="SM00399">
    <property type="entry name" value="ZnF_C4"/>
    <property type="match status" value="1"/>
</dbReference>
<proteinExistence type="inferred from homology"/>
<sequence>MALEIAPLLWEVSRIHMRWTATDARTVTGRILYDTPCHVCQDNSSGKHYGIFACDGCAGFFKRSIRRARSYVCKSKNNGVNCMVDKTHRNQCRACRLNKCIGAGMNKAAVQHERGPRNSTLRRQMSLYFKDGIGDSSPSLGSVPVSSSISRVTDITSPTSTTVTTTAKPLHHLPTSLSFTPTHHNTTFPISKFPHQSLDLKLQSGSGRLPTGGTTTSRSPPELSYLGMGIGNAHSFSTSHLLAPTPKYPHEVRPLSGEETAAHESLCEAAARLLFLNVRWAKHLPAFSALPLKDQMTLLELSWRELFVLSAAQFHLPVDAASLLSGSGLTTSEAPHRLLTIMHDINLFTDVIAQLKTLAPDNTEYACLKAIVLFKTDSLKGAMACILNINTESHLFEHGELLPDEKKYLKTNYAIYKVWFAQLLKLLLNFIKIIGRVLIFTRFFRKS</sequence>
<gene>
    <name evidence="14" type="ORF">MNOR_LOCUS41500</name>
</gene>
<feature type="domain" description="NR LBD" evidence="13">
    <location>
        <begin position="222"/>
        <end position="447"/>
    </location>
</feature>
<dbReference type="InterPro" id="IPR000536">
    <property type="entry name" value="Nucl_hrmn_rcpt_lig-bd"/>
</dbReference>
<evidence type="ECO:0000256" key="8">
    <source>
        <dbReference type="ARBA" id="ARBA00023170"/>
    </source>
</evidence>
<evidence type="ECO:0000256" key="7">
    <source>
        <dbReference type="ARBA" id="ARBA00023163"/>
    </source>
</evidence>
<keyword evidence="3 10" id="KW-0863">Zinc-finger</keyword>
<dbReference type="InterPro" id="IPR001628">
    <property type="entry name" value="Znf_hrmn_rcpt"/>
</dbReference>
<reference evidence="14 15" key="1">
    <citation type="submission" date="2024-05" db="EMBL/GenBank/DDBJ databases">
        <authorList>
            <person name="Wallberg A."/>
        </authorList>
    </citation>
    <scope>NUCLEOTIDE SEQUENCE [LARGE SCALE GENOMIC DNA]</scope>
</reference>
<keyword evidence="15" id="KW-1185">Reference proteome</keyword>
<evidence type="ECO:0000313" key="14">
    <source>
        <dbReference type="EMBL" id="CAL4248876.1"/>
    </source>
</evidence>
<evidence type="ECO:0000256" key="3">
    <source>
        <dbReference type="ARBA" id="ARBA00022771"/>
    </source>
</evidence>
<keyword evidence="8 10" id="KW-0675">Receptor</keyword>
<dbReference type="InterPro" id="IPR001723">
    <property type="entry name" value="Nuclear_hrmn_rcpt"/>
</dbReference>
<organism evidence="14 15">
    <name type="scientific">Meganyctiphanes norvegica</name>
    <name type="common">Northern krill</name>
    <name type="synonym">Thysanopoda norvegica</name>
    <dbReference type="NCBI Taxonomy" id="48144"/>
    <lineage>
        <taxon>Eukaryota</taxon>
        <taxon>Metazoa</taxon>
        <taxon>Ecdysozoa</taxon>
        <taxon>Arthropoda</taxon>
        <taxon>Crustacea</taxon>
        <taxon>Multicrustacea</taxon>
        <taxon>Malacostraca</taxon>
        <taxon>Eumalacostraca</taxon>
        <taxon>Eucarida</taxon>
        <taxon>Euphausiacea</taxon>
        <taxon>Euphausiidae</taxon>
        <taxon>Meganyctiphanes</taxon>
    </lineage>
</organism>
<dbReference type="PROSITE" id="PS51030">
    <property type="entry name" value="NUCLEAR_REC_DBD_2"/>
    <property type="match status" value="1"/>
</dbReference>
<dbReference type="PRINTS" id="PR00047">
    <property type="entry name" value="STROIDFINGER"/>
</dbReference>
<accession>A0AAV2SZ80</accession>
<evidence type="ECO:0000256" key="10">
    <source>
        <dbReference type="RuleBase" id="RU004334"/>
    </source>
</evidence>
<keyword evidence="7 10" id="KW-0804">Transcription</keyword>
<dbReference type="Gene3D" id="1.10.565.10">
    <property type="entry name" value="Retinoid X Receptor"/>
    <property type="match status" value="1"/>
</dbReference>
<evidence type="ECO:0000256" key="5">
    <source>
        <dbReference type="ARBA" id="ARBA00023015"/>
    </source>
</evidence>
<evidence type="ECO:0000256" key="1">
    <source>
        <dbReference type="ARBA" id="ARBA00004123"/>
    </source>
</evidence>
<protein>
    <recommendedName>
        <fullName evidence="16">Nuclear receptor subfamily 2 group E member 1</fullName>
    </recommendedName>
</protein>
<feature type="non-terminal residue" evidence="14">
    <location>
        <position position="447"/>
    </location>
</feature>
<dbReference type="InterPro" id="IPR050274">
    <property type="entry name" value="Nuclear_hormone_rcpt_NR2"/>
</dbReference>
<evidence type="ECO:0000256" key="11">
    <source>
        <dbReference type="SAM" id="Phobius"/>
    </source>
</evidence>
<dbReference type="PRINTS" id="PR00398">
    <property type="entry name" value="STRDHORMONER"/>
</dbReference>
<dbReference type="GO" id="GO:0005634">
    <property type="term" value="C:nucleus"/>
    <property type="evidence" value="ECO:0007669"/>
    <property type="project" value="UniProtKB-SubCell"/>
</dbReference>
<comment type="caution">
    <text evidence="14">The sequence shown here is derived from an EMBL/GenBank/DDBJ whole genome shotgun (WGS) entry which is preliminary data.</text>
</comment>